<proteinExistence type="predicted"/>
<reference evidence="1" key="1">
    <citation type="submission" date="2018-10" db="EMBL/GenBank/DDBJ databases">
        <title>Iterative Subtractive Binning of Freshwater Chronoseries Metagenomes Recovers Nearly Complete Genomes from over Four Hundred Novel Species.</title>
        <authorList>
            <person name="Rodriguez-R L.M."/>
            <person name="Tsementzi D."/>
            <person name="Luo C."/>
            <person name="Konstantinidis K.T."/>
        </authorList>
    </citation>
    <scope>NUCLEOTIDE SEQUENCE</scope>
    <source>
        <strain evidence="1">WB8_1A_003</strain>
    </source>
</reference>
<keyword evidence="1" id="KW-0413">Isomerase</keyword>
<dbReference type="Gene3D" id="3.40.30.10">
    <property type="entry name" value="Glutaredoxin"/>
    <property type="match status" value="1"/>
</dbReference>
<comment type="caution">
    <text evidence="1">The sequence shown here is derived from an EMBL/GenBank/DDBJ whole genome shotgun (WGS) entry which is preliminary data.</text>
</comment>
<name>A0A966HLX8_9PROT</name>
<dbReference type="AlphaFoldDB" id="A0A966HLX8"/>
<sequence length="41" mass="4767">MKKILYFYSVASPFAYLGNKRLIEISKKYSAEIIEKPVDLV</sequence>
<evidence type="ECO:0000313" key="1">
    <source>
        <dbReference type="EMBL" id="NCU50760.1"/>
    </source>
</evidence>
<organism evidence="1 2">
    <name type="scientific">Candidatus Fonsibacter lacus</name>
    <dbReference type="NCBI Taxonomy" id="2576439"/>
    <lineage>
        <taxon>Bacteria</taxon>
        <taxon>Pseudomonadati</taxon>
        <taxon>Pseudomonadota</taxon>
        <taxon>Alphaproteobacteria</taxon>
        <taxon>Candidatus Pelagibacterales</taxon>
        <taxon>Candidatus Pelagibacterales incertae sedis</taxon>
        <taxon>Candidatus Fonsibacter</taxon>
    </lineage>
</organism>
<dbReference type="EMBL" id="RGMI01000155">
    <property type="protein sequence ID" value="NCU50760.1"/>
    <property type="molecule type" value="Genomic_DNA"/>
</dbReference>
<gene>
    <name evidence="1" type="ORF">EBX29_03215</name>
</gene>
<accession>A0A966HLX8</accession>
<feature type="non-terminal residue" evidence="1">
    <location>
        <position position="41"/>
    </location>
</feature>
<protein>
    <submittedName>
        <fullName evidence="1">2-hydroxychromene-2-carboxylate isomerase</fullName>
    </submittedName>
</protein>
<dbReference type="GO" id="GO:0016853">
    <property type="term" value="F:isomerase activity"/>
    <property type="evidence" value="ECO:0007669"/>
    <property type="project" value="UniProtKB-KW"/>
</dbReference>
<evidence type="ECO:0000313" key="2">
    <source>
        <dbReference type="Proteomes" id="UP000699985"/>
    </source>
</evidence>
<dbReference type="Proteomes" id="UP000699985">
    <property type="component" value="Unassembled WGS sequence"/>
</dbReference>